<feature type="region of interest" description="Disordered" evidence="2">
    <location>
        <begin position="1368"/>
        <end position="1436"/>
    </location>
</feature>
<evidence type="ECO:0000313" key="5">
    <source>
        <dbReference type="EMBL" id="PPJ60506.1"/>
    </source>
</evidence>
<dbReference type="Pfam" id="PF24883">
    <property type="entry name" value="NPHP3_N"/>
    <property type="match status" value="1"/>
</dbReference>
<keyword evidence="6" id="KW-1185">Reference proteome</keyword>
<feature type="domain" description="Nephrocystin 3-like N-terminal" evidence="4">
    <location>
        <begin position="312"/>
        <end position="490"/>
    </location>
</feature>
<keyword evidence="1" id="KW-0677">Repeat</keyword>
<accession>A0A2S6CL94</accession>
<dbReference type="InterPro" id="IPR011990">
    <property type="entry name" value="TPR-like_helical_dom_sf"/>
</dbReference>
<evidence type="ECO:0000256" key="2">
    <source>
        <dbReference type="SAM" id="MobiDB-lite"/>
    </source>
</evidence>
<reference evidence="6" key="1">
    <citation type="journal article" date="2017" name="bioRxiv">
        <title>Conservation of a gene cluster reveals novel cercosporin biosynthetic mechanisms and extends production to the genus Colletotrichum.</title>
        <authorList>
            <person name="de Jonge R."/>
            <person name="Ebert M.K."/>
            <person name="Huitt-Roehl C.R."/>
            <person name="Pal P."/>
            <person name="Suttle J.C."/>
            <person name="Spanner R.E."/>
            <person name="Neubauer J.D."/>
            <person name="Jurick W.M.II."/>
            <person name="Stott K.A."/>
            <person name="Secor G.A."/>
            <person name="Thomma B.P.H.J."/>
            <person name="Van de Peer Y."/>
            <person name="Townsend C.A."/>
            <person name="Bolton M.D."/>
        </authorList>
    </citation>
    <scope>NUCLEOTIDE SEQUENCE [LARGE SCALE GENOMIC DNA]</scope>
    <source>
        <strain evidence="6">CBS538.71</strain>
    </source>
</reference>
<organism evidence="5 6">
    <name type="scientific">Cercospora berteroae</name>
    <dbReference type="NCBI Taxonomy" id="357750"/>
    <lineage>
        <taxon>Eukaryota</taxon>
        <taxon>Fungi</taxon>
        <taxon>Dikarya</taxon>
        <taxon>Ascomycota</taxon>
        <taxon>Pezizomycotina</taxon>
        <taxon>Dothideomycetes</taxon>
        <taxon>Dothideomycetidae</taxon>
        <taxon>Mycosphaerellales</taxon>
        <taxon>Mycosphaerellaceae</taxon>
        <taxon>Cercospora</taxon>
    </lineage>
</organism>
<dbReference type="Gene3D" id="3.40.50.300">
    <property type="entry name" value="P-loop containing nucleotide triphosphate hydrolases"/>
    <property type="match status" value="1"/>
</dbReference>
<name>A0A2S6CL94_9PEZI</name>
<feature type="region of interest" description="Disordered" evidence="2">
    <location>
        <begin position="1567"/>
        <end position="1600"/>
    </location>
</feature>
<feature type="domain" description="Fungal STAND N-terminal Goodbye" evidence="3">
    <location>
        <begin position="35"/>
        <end position="150"/>
    </location>
</feature>
<dbReference type="EMBL" id="PNEN01000266">
    <property type="protein sequence ID" value="PPJ60506.1"/>
    <property type="molecule type" value="Genomic_DNA"/>
</dbReference>
<dbReference type="InterPro" id="IPR027417">
    <property type="entry name" value="P-loop_NTPase"/>
</dbReference>
<evidence type="ECO:0000256" key="1">
    <source>
        <dbReference type="ARBA" id="ARBA00022737"/>
    </source>
</evidence>
<sequence>MPPFSGASAASPITPADRTNKLAMLSEEDDLDAVWADIISRCSKITKWDLNDRRALTIDEVVGKIIPPKDKKAAESTGKAKDVFRNALVCVQRFGDIAANAASMVFGPSQQCFNAISFVISAVQEYDDVFNNITALMERVSVFLERLRIYLDDTDAKTKLDKRLRLTTYRVLEHFLMIMGLAHKLTRGWKAKWKLAAKIGAFGDDDGVKDALATLERLIANQTQTEITVIVKDMSEAAKNIRSLNGKLDTITDAQEKAASSLGFLQTAEERRKAEDEDRKRLETVREALNIDSTKKPWIEKQDELWGKHIEGTGNWLLEYKAPGMSFARWADPKQPDVNVLSVKADEGFGKSFLCSIVVKHLQEKHREDSRICVAYYYFARDVQDKSPINRAMKAIIWQLASATTTVSRDYLKLAAKVCGSNKDFGRTADLWQKLVSEAAKHLDATFYIVLDGIDETESEAGKPLASIITQIMKPEKDALLRVRLFFTGRASGLDALGDDVESHIPQIKIAGQADQKSLNEDDILLYAESRLDDMDIFANKSERNADKIVELKERARTELGTGVKGDYFALDYKLDSVSKSRNFREVEEVLSLARESRSQAIAREINQLNETLRKDEIREVNDLLMWVITAFQYLSIDQCESVLRLKADTFTLVALEKQIKEKYYSLFDVDDEKLVTLRSDDIRDYLDKKDEDSLKDNGSTHLQLHSSEHVALQEGEIALVKRVLQTHLKNIFGGDDLYDRFDFDAFFASKLGDQAVRIHLEPMNINNVRASQACLVAICDKFGDEEYASFHVYAYEWFADHLRAITDNDDIDVATKQDVGRKLVRILREEALIAEWWSAERMFLKSYWVFGTMYLDAVFKWLSDPVVQRGMLDMPTERQWVISATSDDTSPTQILVNVANFMAKEWYDQGDLSGEAFWWLYGYHNQKGEDPPALYGDVVPAAIERIEEWAKEMIDDTDDPAQWHKCMAETLSNTGNYLAAIPRTQKAIELRADDWELKFSLVQAQYLAKDPTSAMNTIESLFRDHEALLNSDNDAYKEFHYRSLLPYYGSLQRERKDYTAAEKTYSDLLEEAMKRPEVDFFFQSSVVRLIEVLRAQGKHENVLRFLQDLEAKEHGTEGSTWLTEVMYYYERSGGLHDPICDSARRVGQLDSLEKHYTKALQVHVNAPESGTKWCILLYLGLCHSRVLRATALLENRLLAMEEMEQNLYKPLSEELEDDGYVSDVLGLHATKLAIDLLDMAKETGLSLPLSPEATQYAIRLEKLTHLRDSIAQQEHQDLRITLARFWHLAGDERRAKDAVREYLQRGMEWMHTEENFKNGFYRLAVTMQALDDDVNAVAAWSVFMPSGIGTIDDIALYAVGDEADGADTKVAEPEKQADEATSPEPAPETISEQAVAGAEREDADVHDSEQEQKPTADKPAEAIEDDKTAPPKKREKLEGLLTSSCDGRCGTEWTYIDRTLYSCKDCLDVQFEENCYKKLLAGELGPNICSPKHSHLVIPAFDFAKFKQITDPATHTWVGGEIKLDTEWFEGIKVAWGIDEKSLERKRKFVEGVRMVQRLWRVRKKEGGSESAGPGSLSRRGTALKPRLAGGASGVAAAA</sequence>
<dbReference type="InterPro" id="IPR031350">
    <property type="entry name" value="Goodbye_dom"/>
</dbReference>
<evidence type="ECO:0008006" key="7">
    <source>
        <dbReference type="Google" id="ProtNLM"/>
    </source>
</evidence>
<proteinExistence type="predicted"/>
<evidence type="ECO:0000313" key="6">
    <source>
        <dbReference type="Proteomes" id="UP000237631"/>
    </source>
</evidence>
<dbReference type="Pfam" id="PF17109">
    <property type="entry name" value="Goodbye"/>
    <property type="match status" value="1"/>
</dbReference>
<protein>
    <recommendedName>
        <fullName evidence="7">Fungal STAND N-terminal Goodbye domain-containing protein</fullName>
    </recommendedName>
</protein>
<feature type="compositionally biased region" description="Basic and acidic residues" evidence="2">
    <location>
        <begin position="1399"/>
        <end position="1430"/>
    </location>
</feature>
<gene>
    <name evidence="5" type="ORF">CBER1_03172</name>
</gene>
<dbReference type="SUPFAM" id="SSF48452">
    <property type="entry name" value="TPR-like"/>
    <property type="match status" value="1"/>
</dbReference>
<dbReference type="InterPro" id="IPR056884">
    <property type="entry name" value="NPHP3-like_N"/>
</dbReference>
<dbReference type="Proteomes" id="UP000237631">
    <property type="component" value="Unassembled WGS sequence"/>
</dbReference>
<dbReference type="OrthoDB" id="2913095at2759"/>
<dbReference type="PANTHER" id="PTHR10039:SF17">
    <property type="entry name" value="FUNGAL STAND N-TERMINAL GOODBYE DOMAIN-CONTAINING PROTEIN-RELATED"/>
    <property type="match status" value="1"/>
</dbReference>
<dbReference type="Gene3D" id="1.25.40.10">
    <property type="entry name" value="Tetratricopeptide repeat domain"/>
    <property type="match status" value="1"/>
</dbReference>
<evidence type="ECO:0000259" key="4">
    <source>
        <dbReference type="Pfam" id="PF24883"/>
    </source>
</evidence>
<dbReference type="PANTHER" id="PTHR10039">
    <property type="entry name" value="AMELOGENIN"/>
    <property type="match status" value="1"/>
</dbReference>
<comment type="caution">
    <text evidence="5">The sequence shown here is derived from an EMBL/GenBank/DDBJ whole genome shotgun (WGS) entry which is preliminary data.</text>
</comment>
<evidence type="ECO:0000259" key="3">
    <source>
        <dbReference type="Pfam" id="PF17109"/>
    </source>
</evidence>
<feature type="compositionally biased region" description="Basic and acidic residues" evidence="2">
    <location>
        <begin position="1368"/>
        <end position="1379"/>
    </location>
</feature>